<dbReference type="Gene3D" id="2.40.30.10">
    <property type="entry name" value="Translation factors"/>
    <property type="match status" value="1"/>
</dbReference>
<dbReference type="Proteomes" id="UP001597260">
    <property type="component" value="Unassembled WGS sequence"/>
</dbReference>
<dbReference type="Gene3D" id="3.40.50.150">
    <property type="entry name" value="Vaccinia Virus protein VP39"/>
    <property type="match status" value="1"/>
</dbReference>
<dbReference type="InterPro" id="IPR017927">
    <property type="entry name" value="FAD-bd_FR_type"/>
</dbReference>
<dbReference type="CDD" id="cd02440">
    <property type="entry name" value="AdoMet_MTases"/>
    <property type="match status" value="1"/>
</dbReference>
<accession>A0ABW3Y774</accession>
<dbReference type="Gene3D" id="3.40.50.80">
    <property type="entry name" value="Nucleotide-binding domain of ferredoxin-NADP reductase (FNR) module"/>
    <property type="match status" value="1"/>
</dbReference>
<proteinExistence type="predicted"/>
<dbReference type="InterPro" id="IPR041698">
    <property type="entry name" value="Methyltransf_25"/>
</dbReference>
<reference evidence="3" key="1">
    <citation type="journal article" date="2019" name="Int. J. Syst. Evol. Microbiol.">
        <title>The Global Catalogue of Microorganisms (GCM) 10K type strain sequencing project: providing services to taxonomists for standard genome sequencing and annotation.</title>
        <authorList>
            <consortium name="The Broad Institute Genomics Platform"/>
            <consortium name="The Broad Institute Genome Sequencing Center for Infectious Disease"/>
            <person name="Wu L."/>
            <person name="Ma J."/>
        </authorList>
    </citation>
    <scope>NUCLEOTIDE SEQUENCE [LARGE SCALE GENOMIC DNA]</scope>
    <source>
        <strain evidence="3">JCM 31037</strain>
    </source>
</reference>
<dbReference type="InterPro" id="IPR007037">
    <property type="entry name" value="SIP_rossman_dom"/>
</dbReference>
<evidence type="ECO:0000259" key="1">
    <source>
        <dbReference type="PROSITE" id="PS51384"/>
    </source>
</evidence>
<dbReference type="PANTHER" id="PTHR30157">
    <property type="entry name" value="FERRIC REDUCTASE, NADPH-DEPENDENT"/>
    <property type="match status" value="1"/>
</dbReference>
<dbReference type="InterPro" id="IPR039261">
    <property type="entry name" value="FNR_nucleotide-bd"/>
</dbReference>
<dbReference type="EMBL" id="JBHTMP010000004">
    <property type="protein sequence ID" value="MFD1320304.1"/>
    <property type="molecule type" value="Genomic_DNA"/>
</dbReference>
<dbReference type="InterPro" id="IPR039374">
    <property type="entry name" value="SIP_fam"/>
</dbReference>
<evidence type="ECO:0000313" key="2">
    <source>
        <dbReference type="EMBL" id="MFD1320304.1"/>
    </source>
</evidence>
<keyword evidence="3" id="KW-1185">Reference proteome</keyword>
<dbReference type="InterPro" id="IPR029063">
    <property type="entry name" value="SAM-dependent_MTases_sf"/>
</dbReference>
<dbReference type="Pfam" id="PF08021">
    <property type="entry name" value="FAD_binding_9"/>
    <property type="match status" value="1"/>
</dbReference>
<dbReference type="RefSeq" id="WP_377567166.1">
    <property type="nucleotide sequence ID" value="NZ_JBHTMP010000004.1"/>
</dbReference>
<dbReference type="SUPFAM" id="SSF53335">
    <property type="entry name" value="S-adenosyl-L-methionine-dependent methyltransferases"/>
    <property type="match status" value="1"/>
</dbReference>
<gene>
    <name evidence="2" type="ORF">ACFQ4H_04275</name>
</gene>
<dbReference type="Pfam" id="PF13649">
    <property type="entry name" value="Methyltransf_25"/>
    <property type="match status" value="1"/>
</dbReference>
<sequence>MERLPVQFIRVVDVRRVTPHMARVTFTGDDLGTLPLDGPDQQVKLYFPRPGQASPVLPLPEPDDDMMRWYAAYTAIPEHERPWMRSYTIRAYHRHDDTIDVDFVLHCDAGPATRWAQSAKPGDTLGMFGPAPAFARPVPLATAVTEADWFLLVGDESALPAIGTLIEWLPAGVRTVAYVEVDGPAEEQHLPTRGDVTVHWLHRGEAQAGRNQGLLDAVRTASFPPGSVFAWLAGEAGTVRALRRHLVDERGVDKRAIDFSGYWRRRLTQDDAPTEADLADARELLAHAQELTAAAAARAEEAAGQDDETASARSVFDEAYRSQFAPWEIGGPQPAVVALERDGWLRGTVLDVGCGTGEHTIHLTRLGYDVHGVDFSTEAVVQAGAKAAERGVAARFEVADALDLGDEARYDCILDSALFHVFEPGDRTRYVRSLHRACRPGALVHVLALSDDGPGYGPQVSDTAIREAFGEGWALEDLRAAHYRGVVGRNGETGDLPAWLARIRRL</sequence>
<protein>
    <submittedName>
        <fullName evidence="2">SIP domain-containing protein</fullName>
    </submittedName>
</protein>
<dbReference type="InterPro" id="IPR013113">
    <property type="entry name" value="SIP_FAD-bd"/>
</dbReference>
<dbReference type="InterPro" id="IPR017938">
    <property type="entry name" value="Riboflavin_synthase-like_b-brl"/>
</dbReference>
<dbReference type="Pfam" id="PF04954">
    <property type="entry name" value="SIP"/>
    <property type="match status" value="1"/>
</dbReference>
<organism evidence="2 3">
    <name type="scientific">Micromonospora sonneratiae</name>
    <dbReference type="NCBI Taxonomy" id="1184706"/>
    <lineage>
        <taxon>Bacteria</taxon>
        <taxon>Bacillati</taxon>
        <taxon>Actinomycetota</taxon>
        <taxon>Actinomycetes</taxon>
        <taxon>Micromonosporales</taxon>
        <taxon>Micromonosporaceae</taxon>
        <taxon>Micromonospora</taxon>
    </lineage>
</organism>
<dbReference type="SUPFAM" id="SSF63380">
    <property type="entry name" value="Riboflavin synthase domain-like"/>
    <property type="match status" value="1"/>
</dbReference>
<dbReference type="PROSITE" id="PS51384">
    <property type="entry name" value="FAD_FR"/>
    <property type="match status" value="1"/>
</dbReference>
<feature type="domain" description="FAD-binding FR-type" evidence="1">
    <location>
        <begin position="4"/>
        <end position="137"/>
    </location>
</feature>
<dbReference type="CDD" id="cd06193">
    <property type="entry name" value="siderophore_interacting"/>
    <property type="match status" value="1"/>
</dbReference>
<dbReference type="PANTHER" id="PTHR30157:SF0">
    <property type="entry name" value="NADPH-DEPENDENT FERRIC-CHELATE REDUCTASE"/>
    <property type="match status" value="1"/>
</dbReference>
<evidence type="ECO:0000313" key="3">
    <source>
        <dbReference type="Proteomes" id="UP001597260"/>
    </source>
</evidence>
<name>A0ABW3Y774_9ACTN</name>
<comment type="caution">
    <text evidence="2">The sequence shown here is derived from an EMBL/GenBank/DDBJ whole genome shotgun (WGS) entry which is preliminary data.</text>
</comment>